<keyword evidence="15" id="KW-0863">Zinc-finger</keyword>
<evidence type="ECO:0000313" key="20">
    <source>
        <dbReference type="EMBL" id="KAK8756150.1"/>
    </source>
</evidence>
<evidence type="ECO:0000259" key="19">
    <source>
        <dbReference type="PROSITE" id="PS50994"/>
    </source>
</evidence>
<dbReference type="GO" id="GO:0006508">
    <property type="term" value="P:proteolysis"/>
    <property type="evidence" value="ECO:0007669"/>
    <property type="project" value="UniProtKB-KW"/>
</dbReference>
<feature type="domain" description="CCHC-type" evidence="17">
    <location>
        <begin position="255"/>
        <end position="270"/>
    </location>
</feature>
<dbReference type="PANTHER" id="PTHR37984">
    <property type="entry name" value="PROTEIN CBG26694"/>
    <property type="match status" value="1"/>
</dbReference>
<dbReference type="GO" id="GO:0015074">
    <property type="term" value="P:DNA integration"/>
    <property type="evidence" value="ECO:0007669"/>
    <property type="project" value="UniProtKB-KW"/>
</dbReference>
<dbReference type="PROSITE" id="PS50878">
    <property type="entry name" value="RT_POL"/>
    <property type="match status" value="1"/>
</dbReference>
<keyword evidence="9" id="KW-0460">Magnesium</keyword>
<keyword evidence="8" id="KW-0378">Hydrolase</keyword>
<keyword evidence="6" id="KW-0064">Aspartyl protease</keyword>
<evidence type="ECO:0000256" key="7">
    <source>
        <dbReference type="ARBA" id="ARBA00022759"/>
    </source>
</evidence>
<dbReference type="PROSITE" id="PS50994">
    <property type="entry name" value="INTEGRASE"/>
    <property type="match status" value="1"/>
</dbReference>
<evidence type="ECO:0000256" key="3">
    <source>
        <dbReference type="ARBA" id="ARBA00022679"/>
    </source>
</evidence>
<evidence type="ECO:0000256" key="16">
    <source>
        <dbReference type="SAM" id="MobiDB-lite"/>
    </source>
</evidence>
<dbReference type="GO" id="GO:0003677">
    <property type="term" value="F:DNA binding"/>
    <property type="evidence" value="ECO:0007669"/>
    <property type="project" value="UniProtKB-KW"/>
</dbReference>
<evidence type="ECO:0000256" key="6">
    <source>
        <dbReference type="ARBA" id="ARBA00022750"/>
    </source>
</evidence>
<evidence type="ECO:0000259" key="18">
    <source>
        <dbReference type="PROSITE" id="PS50878"/>
    </source>
</evidence>
<evidence type="ECO:0000256" key="2">
    <source>
        <dbReference type="ARBA" id="ARBA00022670"/>
    </source>
</evidence>
<feature type="domain" description="Integrase catalytic" evidence="19">
    <location>
        <begin position="1161"/>
        <end position="1320"/>
    </location>
</feature>
<keyword evidence="2" id="KW-0645">Protease</keyword>
<sequence length="1468" mass="164803">MSQDREIIKSLTTLTEQLAHVQLLAAQNQGNAQVTAMPDLSASIPAFSGTAIAGTGARESAREWISNVKMVAGQAGWRDGVVFAVAASKLSGTALKWHRARGKQLETWEKWAEELQKVFPDDESNPLALYERMLRRTQGPRESVVDYFFDKSYLCTKCDVKEDTSQWKNLVIAGLQNANHAAILGLKAASFTTSLELLEAAKSLEAGEEAYLSSHGSHRPPSQGGSKRVSTTPEGVETKPTQIAHGSAERAAEPKCYRCRKYGHVVKDCPMPVHRTNNETTKPGAGQPSQYVSASSSSELPNIKYVKTAVVNQKSYDALVDTGSSVCTIKASDAMGCCSCFEEDNLELYGFGQSPVKCLSRFRTTIEIDGVKGENVMLHVVPDTAQHFSVIIGRTWTELPNIAYVKVDDTFKIMDKRDDTIGHLEPFTQNQALKITIKNDIALEPRSVNFIMASVDLEGETDILYQRKGTMTGSVFHVASKQLSVPVANTSNFEKVLKKGMSLGRVEEVNIDTAKLSTTSETTEVKTATADPIHEKDVATGNDVTTKERQDLLKLLNQHRECFATNIEELGCTNLIEMDIVLKEGSMPVSSRPYRTSKEERETIQKIVSEWKDAGIVTESRSPYASPVLLVRKKNGEPRLVVDYRKLNAQTVKDKYPLPLIDDAVEQLAGSKLFTTLDLAHGFLQIPLKESAKEKTTFVTPDGTWKFERLIFGLSNGPTEFQRLMNTALGNLRNTIAVCYLDDILVPAKNFEEMLERLTKVFRALRDAGLTLRLSKCRFADHRVEYLGFVIGAGGVRPGTDKVRAIDEFSVPKDLHEVKRFLGLTSFFRRFVPRYAALSEPLSRLTRKGEAFHWDQDQEDAFQALKSALTSHPVLQLYNPKARTEVHTDACANGLAGILLQADENDVLHPVYYVSKKTSPAERFYHSSKLELLAIVWTIERLRPFLIGIEFTLVTDCQALVYLNATKTLKPQIARWFDMLQEYTFDIRHRPGSKMEHVDAMSRAAVEDPSDPWDNVIADKLDMWMTISLHDQALIIQRSDEEIRLIATILEKKSCDRTAEERALAQNFVLKEGRLFRETEANGKKKLLYVMPKSMRKSLCVKFHDLEGHFGLDRTIAKISETYWFPGMRRYVREHIRRCFECLICKVPSGKEKGLLHPIPPGRRPFETIHADHLGPFVRSKKGNKYILVVIDNLTKYVRLFPSRDTSAKSVIKSCEDFTFSHGLPERIITDRGTCFTSKAFEEFCKARGIQHVLNSTRHPRANGQVERVNRTLVPTIMTTMDGNDQREWDIGLKGVEAFLNTSYNKSTGRTPFEVLYGYNPKFHDGALREIAETEDNVAWTNPEQLQAEVRTRILDSQAKYKKRFDMRHCSGDTLKAGDVVVMRCAPEHTGEPTKTQPRYKGPLVVTEVKPNDTYGVAALKGTRSRHYATTAHISSLKTWSTSNKDVEDFEEPSDESEGASDARMAEC</sequence>
<dbReference type="PROSITE" id="PS50158">
    <property type="entry name" value="ZF_CCHC"/>
    <property type="match status" value="1"/>
</dbReference>
<dbReference type="SUPFAM" id="SSF57756">
    <property type="entry name" value="Retrovirus zinc finger-like domains"/>
    <property type="match status" value="1"/>
</dbReference>
<dbReference type="InterPro" id="IPR021109">
    <property type="entry name" value="Peptidase_aspartic_dom_sf"/>
</dbReference>
<dbReference type="Proteomes" id="UP001321473">
    <property type="component" value="Unassembled WGS sequence"/>
</dbReference>
<dbReference type="InterPro" id="IPR050951">
    <property type="entry name" value="Retrovirus_Pol_polyprotein"/>
</dbReference>
<protein>
    <recommendedName>
        <fullName evidence="1">RNA-directed DNA polymerase</fullName>
        <ecNumber evidence="1">2.7.7.49</ecNumber>
    </recommendedName>
</protein>
<dbReference type="GO" id="GO:0008270">
    <property type="term" value="F:zinc ion binding"/>
    <property type="evidence" value="ECO:0007669"/>
    <property type="project" value="UniProtKB-KW"/>
</dbReference>
<dbReference type="EC" id="2.7.7.49" evidence="1"/>
<keyword evidence="10" id="KW-0694">RNA-binding</keyword>
<dbReference type="PANTHER" id="PTHR37984:SF5">
    <property type="entry name" value="PROTEIN NYNRIN-LIKE"/>
    <property type="match status" value="1"/>
</dbReference>
<dbReference type="FunFam" id="1.10.340.70:FF:000001">
    <property type="entry name" value="Retrovirus-related Pol polyprotein from transposon gypsy-like Protein"/>
    <property type="match status" value="1"/>
</dbReference>
<evidence type="ECO:0000256" key="8">
    <source>
        <dbReference type="ARBA" id="ARBA00022801"/>
    </source>
</evidence>
<feature type="compositionally biased region" description="Polar residues" evidence="16">
    <location>
        <begin position="223"/>
        <end position="233"/>
    </location>
</feature>
<keyword evidence="4" id="KW-0548">Nucleotidyltransferase</keyword>
<evidence type="ECO:0000256" key="12">
    <source>
        <dbReference type="ARBA" id="ARBA00022918"/>
    </source>
</evidence>
<dbReference type="Gene3D" id="3.10.10.10">
    <property type="entry name" value="HIV Type 1 Reverse Transcriptase, subunit A, domain 1"/>
    <property type="match status" value="1"/>
</dbReference>
<reference evidence="20 21" key="1">
    <citation type="journal article" date="2023" name="Arcadia Sci">
        <title>De novo assembly of a long-read Amblyomma americanum tick genome.</title>
        <authorList>
            <person name="Chou S."/>
            <person name="Poskanzer K.E."/>
            <person name="Rollins M."/>
            <person name="Thuy-Boun P.S."/>
        </authorList>
    </citation>
    <scope>NUCLEOTIDE SEQUENCE [LARGE SCALE GENOMIC DNA]</scope>
    <source>
        <strain evidence="20">F_SG_1</strain>
        <tissue evidence="20">Salivary glands</tissue>
    </source>
</reference>
<dbReference type="FunFam" id="3.30.420.10:FF:000032">
    <property type="entry name" value="Retrovirus-related Pol polyprotein from transposon 297-like Protein"/>
    <property type="match status" value="1"/>
</dbReference>
<dbReference type="SUPFAM" id="SSF53098">
    <property type="entry name" value="Ribonuclease H-like"/>
    <property type="match status" value="1"/>
</dbReference>
<keyword evidence="15" id="KW-0479">Metal-binding</keyword>
<evidence type="ECO:0000259" key="17">
    <source>
        <dbReference type="PROSITE" id="PS50158"/>
    </source>
</evidence>
<keyword evidence="15" id="KW-0862">Zinc</keyword>
<dbReference type="FunFam" id="3.30.70.270:FF:000023">
    <property type="entry name" value="Pol"/>
    <property type="match status" value="1"/>
</dbReference>
<keyword evidence="12" id="KW-0695">RNA-directed DNA polymerase</keyword>
<proteinExistence type="predicted"/>
<dbReference type="SUPFAM" id="SSF50630">
    <property type="entry name" value="Acid proteases"/>
    <property type="match status" value="1"/>
</dbReference>
<dbReference type="InterPro" id="IPR012337">
    <property type="entry name" value="RNaseH-like_sf"/>
</dbReference>
<keyword evidence="14" id="KW-0511">Multifunctional enzyme</keyword>
<dbReference type="SUPFAM" id="SSF56672">
    <property type="entry name" value="DNA/RNA polymerases"/>
    <property type="match status" value="1"/>
</dbReference>
<keyword evidence="21" id="KW-1185">Reference proteome</keyword>
<dbReference type="Pfam" id="PF17921">
    <property type="entry name" value="Integrase_H2C2"/>
    <property type="match status" value="1"/>
</dbReference>
<dbReference type="CDD" id="cd00303">
    <property type="entry name" value="retropepsin_like"/>
    <property type="match status" value="1"/>
</dbReference>
<feature type="compositionally biased region" description="Acidic residues" evidence="16">
    <location>
        <begin position="1448"/>
        <end position="1459"/>
    </location>
</feature>
<dbReference type="EMBL" id="JARKHS020036467">
    <property type="protein sequence ID" value="KAK8756150.1"/>
    <property type="molecule type" value="Genomic_DNA"/>
</dbReference>
<evidence type="ECO:0000256" key="10">
    <source>
        <dbReference type="ARBA" id="ARBA00022884"/>
    </source>
</evidence>
<dbReference type="Gene3D" id="3.30.420.10">
    <property type="entry name" value="Ribonuclease H-like superfamily/Ribonuclease H"/>
    <property type="match status" value="1"/>
</dbReference>
<dbReference type="InterPro" id="IPR041588">
    <property type="entry name" value="Integrase_H2C2"/>
</dbReference>
<keyword evidence="13" id="KW-0238">DNA-binding</keyword>
<evidence type="ECO:0000256" key="13">
    <source>
        <dbReference type="ARBA" id="ARBA00023125"/>
    </source>
</evidence>
<dbReference type="SMART" id="SM00343">
    <property type="entry name" value="ZnF_C2HC"/>
    <property type="match status" value="1"/>
</dbReference>
<evidence type="ECO:0000256" key="5">
    <source>
        <dbReference type="ARBA" id="ARBA00022722"/>
    </source>
</evidence>
<keyword evidence="11" id="KW-0229">DNA integration</keyword>
<accession>A0AAQ4D110</accession>
<dbReference type="Pfam" id="PF00665">
    <property type="entry name" value="rve"/>
    <property type="match status" value="1"/>
</dbReference>
<feature type="domain" description="Reverse transcriptase" evidence="18">
    <location>
        <begin position="612"/>
        <end position="791"/>
    </location>
</feature>
<evidence type="ECO:0000313" key="21">
    <source>
        <dbReference type="Proteomes" id="UP001321473"/>
    </source>
</evidence>
<dbReference type="CDD" id="cd09274">
    <property type="entry name" value="RNase_HI_RT_Ty3"/>
    <property type="match status" value="1"/>
</dbReference>
<feature type="region of interest" description="Disordered" evidence="16">
    <location>
        <begin position="1440"/>
        <end position="1468"/>
    </location>
</feature>
<dbReference type="PROSITE" id="PS00141">
    <property type="entry name" value="ASP_PROTEASE"/>
    <property type="match status" value="1"/>
</dbReference>
<evidence type="ECO:0000256" key="4">
    <source>
        <dbReference type="ARBA" id="ARBA00022695"/>
    </source>
</evidence>
<dbReference type="InterPro" id="IPR036397">
    <property type="entry name" value="RNaseH_sf"/>
</dbReference>
<dbReference type="InterPro" id="IPR043128">
    <property type="entry name" value="Rev_trsase/Diguanyl_cyclase"/>
</dbReference>
<dbReference type="GO" id="GO:0042575">
    <property type="term" value="C:DNA polymerase complex"/>
    <property type="evidence" value="ECO:0007669"/>
    <property type="project" value="UniProtKB-ARBA"/>
</dbReference>
<evidence type="ECO:0000256" key="14">
    <source>
        <dbReference type="ARBA" id="ARBA00023268"/>
    </source>
</evidence>
<feature type="region of interest" description="Disordered" evidence="16">
    <location>
        <begin position="209"/>
        <end position="249"/>
    </location>
</feature>
<gene>
    <name evidence="20" type="ORF">V5799_001148</name>
</gene>
<dbReference type="InterPro" id="IPR036875">
    <property type="entry name" value="Znf_CCHC_sf"/>
</dbReference>
<keyword evidence="5" id="KW-0540">Nuclease</keyword>
<feature type="region of interest" description="Disordered" evidence="16">
    <location>
        <begin position="272"/>
        <end position="294"/>
    </location>
</feature>
<dbReference type="GO" id="GO:0003964">
    <property type="term" value="F:RNA-directed DNA polymerase activity"/>
    <property type="evidence" value="ECO:0007669"/>
    <property type="project" value="UniProtKB-KW"/>
</dbReference>
<comment type="caution">
    <text evidence="20">The sequence shown here is derived from an EMBL/GenBank/DDBJ whole genome shotgun (WGS) entry which is preliminary data.</text>
</comment>
<organism evidence="20 21">
    <name type="scientific">Amblyomma americanum</name>
    <name type="common">Lone star tick</name>
    <dbReference type="NCBI Taxonomy" id="6943"/>
    <lineage>
        <taxon>Eukaryota</taxon>
        <taxon>Metazoa</taxon>
        <taxon>Ecdysozoa</taxon>
        <taxon>Arthropoda</taxon>
        <taxon>Chelicerata</taxon>
        <taxon>Arachnida</taxon>
        <taxon>Acari</taxon>
        <taxon>Parasitiformes</taxon>
        <taxon>Ixodida</taxon>
        <taxon>Ixodoidea</taxon>
        <taxon>Ixodidae</taxon>
        <taxon>Amblyomminae</taxon>
        <taxon>Amblyomma</taxon>
    </lineage>
</organism>
<dbReference type="InterPro" id="IPR001878">
    <property type="entry name" value="Znf_CCHC"/>
</dbReference>
<dbReference type="InterPro" id="IPR043502">
    <property type="entry name" value="DNA/RNA_pol_sf"/>
</dbReference>
<name>A0AAQ4D110_AMBAM</name>
<dbReference type="Gene3D" id="3.30.70.270">
    <property type="match status" value="2"/>
</dbReference>
<evidence type="ECO:0000256" key="1">
    <source>
        <dbReference type="ARBA" id="ARBA00012493"/>
    </source>
</evidence>
<dbReference type="CDD" id="cd01647">
    <property type="entry name" value="RT_LTR"/>
    <property type="match status" value="1"/>
</dbReference>
<dbReference type="Pfam" id="PF00098">
    <property type="entry name" value="zf-CCHC"/>
    <property type="match status" value="1"/>
</dbReference>
<dbReference type="GO" id="GO:0004519">
    <property type="term" value="F:endonuclease activity"/>
    <property type="evidence" value="ECO:0007669"/>
    <property type="project" value="UniProtKB-KW"/>
</dbReference>
<dbReference type="Pfam" id="PF00078">
    <property type="entry name" value="RVT_1"/>
    <property type="match status" value="1"/>
</dbReference>
<evidence type="ECO:0000256" key="9">
    <source>
        <dbReference type="ARBA" id="ARBA00022842"/>
    </source>
</evidence>
<dbReference type="GO" id="GO:0003723">
    <property type="term" value="F:RNA binding"/>
    <property type="evidence" value="ECO:0007669"/>
    <property type="project" value="UniProtKB-KW"/>
</dbReference>
<dbReference type="Gene3D" id="1.10.340.70">
    <property type="match status" value="1"/>
</dbReference>
<evidence type="ECO:0000256" key="11">
    <source>
        <dbReference type="ARBA" id="ARBA00022908"/>
    </source>
</evidence>
<dbReference type="InterPro" id="IPR000477">
    <property type="entry name" value="RT_dom"/>
</dbReference>
<dbReference type="GO" id="GO:0004190">
    <property type="term" value="F:aspartic-type endopeptidase activity"/>
    <property type="evidence" value="ECO:0007669"/>
    <property type="project" value="UniProtKB-KW"/>
</dbReference>
<dbReference type="Pfam" id="PF17919">
    <property type="entry name" value="RT_RNaseH_2"/>
    <property type="match status" value="1"/>
</dbReference>
<dbReference type="InterPro" id="IPR041577">
    <property type="entry name" value="RT_RNaseH_2"/>
</dbReference>
<keyword evidence="3" id="KW-0808">Transferase</keyword>
<evidence type="ECO:0000256" key="15">
    <source>
        <dbReference type="PROSITE-ProRule" id="PRU00047"/>
    </source>
</evidence>
<dbReference type="InterPro" id="IPR001969">
    <property type="entry name" value="Aspartic_peptidase_AS"/>
</dbReference>
<dbReference type="InterPro" id="IPR001584">
    <property type="entry name" value="Integrase_cat-core"/>
</dbReference>
<dbReference type="Gene3D" id="4.10.60.10">
    <property type="entry name" value="Zinc finger, CCHC-type"/>
    <property type="match status" value="1"/>
</dbReference>
<keyword evidence="7" id="KW-0255">Endonuclease</keyword>